<dbReference type="AlphaFoldDB" id="A0AAW1PKM3"/>
<sequence length="289" mass="32433">MAPKRKTASEPQKESEGKKAKTASKTSKKGQGDTAPQKDANKPAKKSSTANASAKSSSKGPHSEKPRTKTASDSPTEPPKAFLMKEGSSLVATSVDLKEGKRNKDGFLVFDGHPEFKPNLTPKQVIQAGSFGGIYFNPKGGKPSIKHPKGVDVSHTEFPEDWFEGLHPDYYIARKYVAKRNKFQVKAGQAQEAWENSGWINDQDQRGWFHWYCRFYQGRRTDDDERQIGRWKGVCGEKGRWKRSLVNKCLSAGKAWNDASVSPVVRQSLLHWAYEITEKQFDKMAKQVK</sequence>
<reference evidence="2 3" key="1">
    <citation type="journal article" date="2024" name="Nat. Commun.">
        <title>Phylogenomics reveals the evolutionary origins of lichenization in chlorophyte algae.</title>
        <authorList>
            <person name="Puginier C."/>
            <person name="Libourel C."/>
            <person name="Otte J."/>
            <person name="Skaloud P."/>
            <person name="Haon M."/>
            <person name="Grisel S."/>
            <person name="Petersen M."/>
            <person name="Berrin J.G."/>
            <person name="Delaux P.M."/>
            <person name="Dal Grande F."/>
            <person name="Keller J."/>
        </authorList>
    </citation>
    <scope>NUCLEOTIDE SEQUENCE [LARGE SCALE GENOMIC DNA]</scope>
    <source>
        <strain evidence="2 3">SAG 2036</strain>
    </source>
</reference>
<protein>
    <submittedName>
        <fullName evidence="2">Uncharacterized protein</fullName>
    </submittedName>
</protein>
<name>A0AAW1PKM3_9CHLO</name>
<dbReference type="PANTHER" id="PTHR37948:SF1">
    <property type="entry name" value="BLL5189 PROTEIN"/>
    <property type="match status" value="1"/>
</dbReference>
<feature type="compositionally biased region" description="Basic and acidic residues" evidence="1">
    <location>
        <begin position="7"/>
        <end position="19"/>
    </location>
</feature>
<accession>A0AAW1PKM3</accession>
<dbReference type="Proteomes" id="UP001465755">
    <property type="component" value="Unassembled WGS sequence"/>
</dbReference>
<keyword evidence="3" id="KW-1185">Reference proteome</keyword>
<dbReference type="PANTHER" id="PTHR37948">
    <property type="entry name" value="ZGC:113208"/>
    <property type="match status" value="1"/>
</dbReference>
<dbReference type="EMBL" id="JALJOQ010000020">
    <property type="protein sequence ID" value="KAK9809387.1"/>
    <property type="molecule type" value="Genomic_DNA"/>
</dbReference>
<evidence type="ECO:0000313" key="2">
    <source>
        <dbReference type="EMBL" id="KAK9809387.1"/>
    </source>
</evidence>
<feature type="compositionally biased region" description="Low complexity" evidence="1">
    <location>
        <begin position="46"/>
        <end position="59"/>
    </location>
</feature>
<feature type="region of interest" description="Disordered" evidence="1">
    <location>
        <begin position="1"/>
        <end position="87"/>
    </location>
</feature>
<comment type="caution">
    <text evidence="2">The sequence shown here is derived from an EMBL/GenBank/DDBJ whole genome shotgun (WGS) entry which is preliminary data.</text>
</comment>
<gene>
    <name evidence="2" type="ORF">WJX73_000283</name>
</gene>
<organism evidence="2 3">
    <name type="scientific">Symbiochloris irregularis</name>
    <dbReference type="NCBI Taxonomy" id="706552"/>
    <lineage>
        <taxon>Eukaryota</taxon>
        <taxon>Viridiplantae</taxon>
        <taxon>Chlorophyta</taxon>
        <taxon>core chlorophytes</taxon>
        <taxon>Trebouxiophyceae</taxon>
        <taxon>Trebouxiales</taxon>
        <taxon>Trebouxiaceae</taxon>
        <taxon>Symbiochloris</taxon>
    </lineage>
</organism>
<proteinExistence type="predicted"/>
<evidence type="ECO:0000313" key="3">
    <source>
        <dbReference type="Proteomes" id="UP001465755"/>
    </source>
</evidence>
<evidence type="ECO:0000256" key="1">
    <source>
        <dbReference type="SAM" id="MobiDB-lite"/>
    </source>
</evidence>